<evidence type="ECO:0000313" key="1">
    <source>
        <dbReference type="EMBL" id="WXB08621.1"/>
    </source>
</evidence>
<dbReference type="Proteomes" id="UP001374803">
    <property type="component" value="Chromosome"/>
</dbReference>
<dbReference type="EMBL" id="CP089983">
    <property type="protein sequence ID" value="WXB08621.1"/>
    <property type="molecule type" value="Genomic_DNA"/>
</dbReference>
<dbReference type="SUPFAM" id="SSF48452">
    <property type="entry name" value="TPR-like"/>
    <property type="match status" value="1"/>
</dbReference>
<gene>
    <name evidence="1" type="ORF">LVJ94_15415</name>
</gene>
<dbReference type="InterPro" id="IPR011990">
    <property type="entry name" value="TPR-like_helical_dom_sf"/>
</dbReference>
<reference evidence="1" key="1">
    <citation type="submission" date="2021-12" db="EMBL/GenBank/DDBJ databases">
        <title>Discovery of the Pendulisporaceae a myxobacterial family with distinct sporulation behavior and unique specialized metabolism.</title>
        <authorList>
            <person name="Garcia R."/>
            <person name="Popoff A."/>
            <person name="Bader C.D."/>
            <person name="Loehr J."/>
            <person name="Walesch S."/>
            <person name="Walt C."/>
            <person name="Boldt J."/>
            <person name="Bunk B."/>
            <person name="Haeckl F.J.F.P.J."/>
            <person name="Gunesch A.P."/>
            <person name="Birkelbach J."/>
            <person name="Nuebel U."/>
            <person name="Pietschmann T."/>
            <person name="Bach T."/>
            <person name="Mueller R."/>
        </authorList>
    </citation>
    <scope>NUCLEOTIDE SEQUENCE</scope>
    <source>
        <strain evidence="1">MSr11367</strain>
    </source>
</reference>
<dbReference type="RefSeq" id="WP_394838292.1">
    <property type="nucleotide sequence ID" value="NZ_CP089929.1"/>
</dbReference>
<organism evidence="1 2">
    <name type="scientific">Pendulispora rubella</name>
    <dbReference type="NCBI Taxonomy" id="2741070"/>
    <lineage>
        <taxon>Bacteria</taxon>
        <taxon>Pseudomonadati</taxon>
        <taxon>Myxococcota</taxon>
        <taxon>Myxococcia</taxon>
        <taxon>Myxococcales</taxon>
        <taxon>Sorangiineae</taxon>
        <taxon>Pendulisporaceae</taxon>
        <taxon>Pendulispora</taxon>
    </lineage>
</organism>
<accession>A0ABZ2LHI9</accession>
<name>A0ABZ2LHI9_9BACT</name>
<evidence type="ECO:0000313" key="2">
    <source>
        <dbReference type="Proteomes" id="UP001374803"/>
    </source>
</evidence>
<keyword evidence="2" id="KW-1185">Reference proteome</keyword>
<dbReference type="Gene3D" id="1.25.40.10">
    <property type="entry name" value="Tetratricopeptide repeat domain"/>
    <property type="match status" value="1"/>
</dbReference>
<protein>
    <submittedName>
        <fullName evidence="1">Uncharacterized protein</fullName>
    </submittedName>
</protein>
<sequence>MRLIEKVHRALADFAEQSEATVLILRSYDEELLPVVRCLEGIDGVPHFVYLDLNPVMGSLVDYVDVLIAMVLERMDELRAEEAPDDVTLPDAPEACWTHQADPLVRLRMTFAHFASWLPEDDETHLLIAILPSEIRDPHVHARVVQALLPQSGFEPWMARVRFVLRDDKANSFLMQSALNARSPGVVLFETELTQADIVGELIEDAGNPELLPGQRVQALMQCAMVEVSFGMLTEAMAKLRSLYAYYTQYDVPEMRGAVLLQVAEAFRRANAPERAHHAIMAAFDIATEHKDMTLMANASHALASHAASRGNHAEVEMACAVGSVSTKALRQDDLHAEFLLRRGDARAAMGNWGGALEIWTTCANETREKGNYNMLLGALTRLHDYASRTGHRDIASGYAREIHEYQVIVGGAA</sequence>
<proteinExistence type="predicted"/>